<keyword evidence="2" id="KW-0067">ATP-binding</keyword>
<dbReference type="InterPro" id="IPR027417">
    <property type="entry name" value="P-loop_NTPase"/>
</dbReference>
<dbReference type="EMBL" id="FZNO01000028">
    <property type="protein sequence ID" value="SNR81647.1"/>
    <property type="molecule type" value="Genomic_DNA"/>
</dbReference>
<sequence length="252" mass="26834">MRVAFVGKGGAGKSSLAGTFARLLARTGQRVLALDSDPMPGLAFSLGVGVTDAGLPDDAVEEYEERGRRRYRLRAGLTGPEAVDRYAVRGPDGVHFLQLGKARGPRWNNSRQHFGFQGVLDDLPGDGWSIVGDLPGGTRQPFMTWGRYARTFLVVVEPSTASVLSGRRLARLAEGSRRPRVLAVANKVREPDDGELIAAGTGLEVVGAVPMDRALADADRLGLPVVDAEPDAPAVAAVRSLVNALREREVSS</sequence>
<evidence type="ECO:0000256" key="1">
    <source>
        <dbReference type="ARBA" id="ARBA00022741"/>
    </source>
</evidence>
<dbReference type="Pfam" id="PF01656">
    <property type="entry name" value="CbiA"/>
    <property type="match status" value="1"/>
</dbReference>
<dbReference type="PANTHER" id="PTHR43384:SF6">
    <property type="entry name" value="SEPTUM SITE-DETERMINING PROTEIN MIND HOMOLOG, CHLOROPLASTIC"/>
    <property type="match status" value="1"/>
</dbReference>
<protein>
    <submittedName>
        <fullName evidence="4">CO dehydrogenase maturation factor</fullName>
    </submittedName>
</protein>
<dbReference type="GO" id="GO:0051782">
    <property type="term" value="P:negative regulation of cell division"/>
    <property type="evidence" value="ECO:0007669"/>
    <property type="project" value="TreeGrafter"/>
</dbReference>
<dbReference type="GO" id="GO:0009898">
    <property type="term" value="C:cytoplasmic side of plasma membrane"/>
    <property type="evidence" value="ECO:0007669"/>
    <property type="project" value="TreeGrafter"/>
</dbReference>
<dbReference type="Proteomes" id="UP000198403">
    <property type="component" value="Unassembled WGS sequence"/>
</dbReference>
<keyword evidence="1" id="KW-0547">Nucleotide-binding</keyword>
<dbReference type="GO" id="GO:0005829">
    <property type="term" value="C:cytosol"/>
    <property type="evidence" value="ECO:0007669"/>
    <property type="project" value="TreeGrafter"/>
</dbReference>
<dbReference type="PANTHER" id="PTHR43384">
    <property type="entry name" value="SEPTUM SITE-DETERMINING PROTEIN MIND HOMOLOG, CHLOROPLASTIC-RELATED"/>
    <property type="match status" value="1"/>
</dbReference>
<dbReference type="SUPFAM" id="SSF52540">
    <property type="entry name" value="P-loop containing nucleoside triphosphate hydrolases"/>
    <property type="match status" value="1"/>
</dbReference>
<organism evidence="4 5">
    <name type="scientific">Blastococcus mobilis</name>
    <dbReference type="NCBI Taxonomy" id="1938746"/>
    <lineage>
        <taxon>Bacteria</taxon>
        <taxon>Bacillati</taxon>
        <taxon>Actinomycetota</taxon>
        <taxon>Actinomycetes</taxon>
        <taxon>Geodermatophilales</taxon>
        <taxon>Geodermatophilaceae</taxon>
        <taxon>Blastococcus</taxon>
    </lineage>
</organism>
<evidence type="ECO:0000313" key="5">
    <source>
        <dbReference type="Proteomes" id="UP000198403"/>
    </source>
</evidence>
<evidence type="ECO:0000256" key="2">
    <source>
        <dbReference type="ARBA" id="ARBA00022840"/>
    </source>
</evidence>
<dbReference type="InterPro" id="IPR050625">
    <property type="entry name" value="ParA/MinD_ATPase"/>
</dbReference>
<feature type="domain" description="CobQ/CobB/MinD/ParA nucleotide binding" evidence="3">
    <location>
        <begin position="7"/>
        <end position="225"/>
    </location>
</feature>
<dbReference type="AlphaFoldDB" id="A0A238ZE66"/>
<keyword evidence="5" id="KW-1185">Reference proteome</keyword>
<evidence type="ECO:0000259" key="3">
    <source>
        <dbReference type="Pfam" id="PF01656"/>
    </source>
</evidence>
<reference evidence="4 5" key="1">
    <citation type="submission" date="2017-06" db="EMBL/GenBank/DDBJ databases">
        <authorList>
            <person name="Kim H.J."/>
            <person name="Triplett B.A."/>
        </authorList>
    </citation>
    <scope>NUCLEOTIDE SEQUENCE [LARGE SCALE GENOMIC DNA]</scope>
    <source>
        <strain evidence="4 5">DSM 44272</strain>
    </source>
</reference>
<dbReference type="GO" id="GO:0005524">
    <property type="term" value="F:ATP binding"/>
    <property type="evidence" value="ECO:0007669"/>
    <property type="project" value="UniProtKB-KW"/>
</dbReference>
<dbReference type="RefSeq" id="WP_176445663.1">
    <property type="nucleotide sequence ID" value="NZ_FZNO01000028.1"/>
</dbReference>
<gene>
    <name evidence="4" type="ORF">SAMN06272737_1289</name>
</gene>
<dbReference type="Gene3D" id="3.40.50.300">
    <property type="entry name" value="P-loop containing nucleotide triphosphate hydrolases"/>
    <property type="match status" value="1"/>
</dbReference>
<evidence type="ECO:0000313" key="4">
    <source>
        <dbReference type="EMBL" id="SNR81647.1"/>
    </source>
</evidence>
<accession>A0A238ZE66</accession>
<proteinExistence type="predicted"/>
<dbReference type="GO" id="GO:0016887">
    <property type="term" value="F:ATP hydrolysis activity"/>
    <property type="evidence" value="ECO:0007669"/>
    <property type="project" value="TreeGrafter"/>
</dbReference>
<name>A0A238ZE66_9ACTN</name>
<dbReference type="InterPro" id="IPR002586">
    <property type="entry name" value="CobQ/CobB/MinD/ParA_Nub-bd_dom"/>
</dbReference>